<dbReference type="PROSITE" id="PS50125">
    <property type="entry name" value="GUANYLATE_CYCLASE_2"/>
    <property type="match status" value="1"/>
</dbReference>
<accession>A0A7T0BWC0</accession>
<evidence type="ECO:0000259" key="1">
    <source>
        <dbReference type="PROSITE" id="PS50125"/>
    </source>
</evidence>
<evidence type="ECO:0000313" key="3">
    <source>
        <dbReference type="Proteomes" id="UP000594688"/>
    </source>
</evidence>
<dbReference type="InterPro" id="IPR011990">
    <property type="entry name" value="TPR-like_helical_dom_sf"/>
</dbReference>
<organism evidence="2 3">
    <name type="scientific">Candidatus Nitronauta litoralis</name>
    <dbReference type="NCBI Taxonomy" id="2705533"/>
    <lineage>
        <taxon>Bacteria</taxon>
        <taxon>Pseudomonadati</taxon>
        <taxon>Nitrospinota/Tectimicrobiota group</taxon>
        <taxon>Nitrospinota</taxon>
        <taxon>Nitrospinia</taxon>
        <taxon>Nitrospinales</taxon>
        <taxon>Nitrospinaceae</taxon>
        <taxon>Candidatus Nitronauta</taxon>
    </lineage>
</organism>
<dbReference type="InterPro" id="IPR001054">
    <property type="entry name" value="A/G_cyclase"/>
</dbReference>
<dbReference type="SUPFAM" id="SSF48452">
    <property type="entry name" value="TPR-like"/>
    <property type="match status" value="1"/>
</dbReference>
<dbReference type="KEGG" id="nli:G3M70_09605"/>
<protein>
    <submittedName>
        <fullName evidence="2">Adenylate/guanylate cyclase domain-containing protein</fullName>
    </submittedName>
</protein>
<name>A0A7T0BWC0_9BACT</name>
<dbReference type="Pfam" id="PF00211">
    <property type="entry name" value="Guanylate_cyc"/>
    <property type="match status" value="1"/>
</dbReference>
<dbReference type="EMBL" id="CP048685">
    <property type="protein sequence ID" value="QPJ62109.1"/>
    <property type="molecule type" value="Genomic_DNA"/>
</dbReference>
<dbReference type="Proteomes" id="UP000594688">
    <property type="component" value="Chromosome"/>
</dbReference>
<evidence type="ECO:0000313" key="2">
    <source>
        <dbReference type="EMBL" id="QPJ62109.1"/>
    </source>
</evidence>
<dbReference type="GO" id="GO:0035556">
    <property type="term" value="P:intracellular signal transduction"/>
    <property type="evidence" value="ECO:0007669"/>
    <property type="project" value="InterPro"/>
</dbReference>
<dbReference type="GO" id="GO:0009190">
    <property type="term" value="P:cyclic nucleotide biosynthetic process"/>
    <property type="evidence" value="ECO:0007669"/>
    <property type="project" value="InterPro"/>
</dbReference>
<proteinExistence type="predicted"/>
<dbReference type="Gene3D" id="1.25.40.10">
    <property type="entry name" value="Tetratricopeptide repeat domain"/>
    <property type="match status" value="1"/>
</dbReference>
<dbReference type="InterPro" id="IPR029787">
    <property type="entry name" value="Nucleotide_cyclase"/>
</dbReference>
<dbReference type="InterPro" id="IPR046880">
    <property type="entry name" value="TPR-S"/>
</dbReference>
<dbReference type="AlphaFoldDB" id="A0A7T0BWC0"/>
<dbReference type="CDD" id="cd07302">
    <property type="entry name" value="CHD"/>
    <property type="match status" value="1"/>
</dbReference>
<reference evidence="2 3" key="1">
    <citation type="submission" date="2020-02" db="EMBL/GenBank/DDBJ databases">
        <title>Genomic and physiological characterization of two novel Nitrospinaceae genera.</title>
        <authorList>
            <person name="Mueller A.J."/>
            <person name="Jung M.-Y."/>
            <person name="Strachan C.R."/>
            <person name="Herbold C.W."/>
            <person name="Kirkegaard R.H."/>
            <person name="Daims H."/>
        </authorList>
    </citation>
    <scope>NUCLEOTIDE SEQUENCE [LARGE SCALE GENOMIC DNA]</scope>
    <source>
        <strain evidence="2">EB</strain>
    </source>
</reference>
<dbReference type="GO" id="GO:0004016">
    <property type="term" value="F:adenylate cyclase activity"/>
    <property type="evidence" value="ECO:0007669"/>
    <property type="project" value="UniProtKB-ARBA"/>
</dbReference>
<dbReference type="Gene3D" id="3.30.70.1230">
    <property type="entry name" value="Nucleotide cyclase"/>
    <property type="match status" value="1"/>
</dbReference>
<gene>
    <name evidence="2" type="ORF">G3M70_09605</name>
</gene>
<dbReference type="Pfam" id="PF20308">
    <property type="entry name" value="TPR-S"/>
    <property type="match status" value="1"/>
</dbReference>
<dbReference type="SUPFAM" id="SSF55073">
    <property type="entry name" value="Nucleotide cyclase"/>
    <property type="match status" value="1"/>
</dbReference>
<feature type="domain" description="Guanylate cyclase" evidence="1">
    <location>
        <begin position="424"/>
        <end position="544"/>
    </location>
</feature>
<sequence>MALDHLIQNANQLLEKGDYFGVYDCIQKPLEKGEFNSDLVYLGLLALARSGATRQALELYETFHERLPEETRFLSLLARLYKDLCNNSRNPENQKVLGERSRELYMEAYNKNPSYYPLINAATLSLLVGDEVASKKQAETVLELCAKDPDGSGINGFYLRATQAEAALLLGRTDEAVGRLQEAREICPWDLGNLSTTYQQLNRICKKRGITLDTLEAIRPPTVITYTGQMVHGIGKSPGMDPTDEDAIRTHITALLDQHRVRVAYGSLACGADILVAEAVLESQGELNIILPFGREEFKRISVAPGGESWVKRYEAILCRASSVTQIVEEAITGHDLLFEACSRQGMGLAHLRSQTLGSRAYQIAVWNQLNVDNPAGTSGAMRRWNDLGLENLIVPVPPPRSEGVKPTIKIEPAPPGLQRQMKAMIFADVKGFSAMNERQIAIFMARWFNALETIKTKHTEHIQYINTWGDAAYLVIDEVPTAANLALELAGMFNDWDYFELGLPTNLGLRVAAHVGPIFQTDNPVLGKPDFFGKHVNQTARLEPCTPPGSVYVTEPFAALISLEGEGGYRCEYVGNHPLPKGFGRIRMYHLKEL</sequence>